<sequence>MPYQTPFERLGEALEAAAERQIAPTPAKARRRGWTLGLFGVVAAFGVGAGAWAATSLLSPGEPVPYAFGPPVAGVAEGAPLPGTVKLLTTTVPDPAGGPPWGMRYWETDRKFACVQVGRVYKGKLGQITRGRVFHELRVGVTDNALAGCYLQDGGGHALAAVQRDAMAGGAPTPCPVAIGSIEIDGRSVRCRAHRTIDFGLLGPNASRYTYRVNRRDRTAGALGDVGGYLVVQKHIKPVMTVVGFRHKDPRLDTRVPSGPAGIALTPVSPVMRQVQYAAGTCRVRPTSAPTGACARQAGYVPIPQPTVGDVRAPLRLRLLEDGRTFRVRFRARQAVIDGRSAYTIEIRRKGGRNSVGREYEHNLPAGGLVKTTIRARDGWHGTYVVTARFRTVRARPGPLATPAWPGLLVGREEITFR</sequence>
<keyword evidence="1" id="KW-1133">Transmembrane helix</keyword>
<reference evidence="2" key="1">
    <citation type="submission" date="2022-10" db="EMBL/GenBank/DDBJ databases">
        <title>The WGS of Solirubrobacter phytolaccae KCTC 29190.</title>
        <authorList>
            <person name="Jiang Z."/>
        </authorList>
    </citation>
    <scope>NUCLEOTIDE SEQUENCE</scope>
    <source>
        <strain evidence="2">KCTC 29190</strain>
    </source>
</reference>
<proteinExistence type="predicted"/>
<keyword evidence="1" id="KW-0472">Membrane</keyword>
<protein>
    <submittedName>
        <fullName evidence="2">Uncharacterized protein</fullName>
    </submittedName>
</protein>
<keyword evidence="3" id="KW-1185">Reference proteome</keyword>
<feature type="transmembrane region" description="Helical" evidence="1">
    <location>
        <begin position="34"/>
        <end position="54"/>
    </location>
</feature>
<keyword evidence="1" id="KW-0812">Transmembrane</keyword>
<evidence type="ECO:0000313" key="2">
    <source>
        <dbReference type="EMBL" id="MDA0185402.1"/>
    </source>
</evidence>
<dbReference type="Proteomes" id="UP001147653">
    <property type="component" value="Unassembled WGS sequence"/>
</dbReference>
<dbReference type="AlphaFoldDB" id="A0A9X3SJL8"/>
<dbReference type="RefSeq" id="WP_270029905.1">
    <property type="nucleotide sequence ID" value="NZ_JAPDDP010000111.1"/>
</dbReference>
<gene>
    <name evidence="2" type="ORF">OJ997_34165</name>
</gene>
<accession>A0A9X3SJL8</accession>
<dbReference type="EMBL" id="JAPDDP010000111">
    <property type="protein sequence ID" value="MDA0185402.1"/>
    <property type="molecule type" value="Genomic_DNA"/>
</dbReference>
<evidence type="ECO:0000256" key="1">
    <source>
        <dbReference type="SAM" id="Phobius"/>
    </source>
</evidence>
<organism evidence="2 3">
    <name type="scientific">Solirubrobacter phytolaccae</name>
    <dbReference type="NCBI Taxonomy" id="1404360"/>
    <lineage>
        <taxon>Bacteria</taxon>
        <taxon>Bacillati</taxon>
        <taxon>Actinomycetota</taxon>
        <taxon>Thermoleophilia</taxon>
        <taxon>Solirubrobacterales</taxon>
        <taxon>Solirubrobacteraceae</taxon>
        <taxon>Solirubrobacter</taxon>
    </lineage>
</organism>
<name>A0A9X3SJL8_9ACTN</name>
<evidence type="ECO:0000313" key="3">
    <source>
        <dbReference type="Proteomes" id="UP001147653"/>
    </source>
</evidence>
<comment type="caution">
    <text evidence="2">The sequence shown here is derived from an EMBL/GenBank/DDBJ whole genome shotgun (WGS) entry which is preliminary data.</text>
</comment>